<feature type="transmembrane region" description="Helical" evidence="8">
    <location>
        <begin position="166"/>
        <end position="187"/>
    </location>
</feature>
<dbReference type="RefSeq" id="XP_020078347.1">
    <property type="nucleotide sequence ID" value="XM_020220336.1"/>
</dbReference>
<organism evidence="10 11">
    <name type="scientific">Hyphopichia burtonii NRRL Y-1933</name>
    <dbReference type="NCBI Taxonomy" id="984485"/>
    <lineage>
        <taxon>Eukaryota</taxon>
        <taxon>Fungi</taxon>
        <taxon>Dikarya</taxon>
        <taxon>Ascomycota</taxon>
        <taxon>Saccharomycotina</taxon>
        <taxon>Pichiomycetes</taxon>
        <taxon>Debaryomycetaceae</taxon>
        <taxon>Hyphopichia</taxon>
    </lineage>
</organism>
<evidence type="ECO:0000256" key="8">
    <source>
        <dbReference type="SAM" id="Phobius"/>
    </source>
</evidence>
<keyword evidence="6 8" id="KW-1133">Transmembrane helix</keyword>
<feature type="transmembrane region" description="Helical" evidence="8">
    <location>
        <begin position="457"/>
        <end position="478"/>
    </location>
</feature>
<evidence type="ECO:0000256" key="3">
    <source>
        <dbReference type="ARBA" id="ARBA00022448"/>
    </source>
</evidence>
<evidence type="ECO:0000256" key="2">
    <source>
        <dbReference type="ARBA" id="ARBA00006983"/>
    </source>
</evidence>
<protein>
    <submittedName>
        <fullName evidence="10">Proline specific permease</fullName>
    </submittedName>
</protein>
<evidence type="ECO:0000256" key="5">
    <source>
        <dbReference type="ARBA" id="ARBA00022970"/>
    </source>
</evidence>
<feature type="transmembrane region" description="Helical" evidence="8">
    <location>
        <begin position="341"/>
        <end position="361"/>
    </location>
</feature>
<proteinExistence type="inferred from homology"/>
<dbReference type="FunFam" id="1.20.1740.10:FF:000001">
    <property type="entry name" value="Amino acid permease"/>
    <property type="match status" value="1"/>
</dbReference>
<dbReference type="InterPro" id="IPR050524">
    <property type="entry name" value="APC_YAT"/>
</dbReference>
<evidence type="ECO:0000256" key="1">
    <source>
        <dbReference type="ARBA" id="ARBA00004141"/>
    </source>
</evidence>
<sequence length="558" mass="61326">MKDNKDFYSFNVSEGADDSISVANSRIVSFDEKTGEKIENESEEKLHRGMKSRHLALISLSGAIGTGLFVGSGASLAATGPGPLLLGYIFLSGIVYFVMNILAEMSCFLSTSKSGSGAGAFINDYLHPDLGFAFGYNYVYAFAILSASEVSILPALFDYFSDVHPAVWITIFLVLLIALNMAPVKFYGESEFWFGSIKLITLTGLIILGIVLFFGGGPTHDRLGFRYWKNGNAFHQHLVKGDTGRFLSVWTSIIKAGYSFICSPELIVAGASEVERPRRNIKKAANSFIYRLAFFYIFGSLIIGIIADSRSPELLNTSGNASASPFVLGIQNAGIPVLNQIINAVVLTSAASAGSSFLYAASRSLFSLSKRGLAPKIFAKTNRYQVPYVAVLANSCVTCLAYLNVSSTSAQVFTWLSNISTISGFIAWVGVAFAYIRWRKAIVVHNLSDRVPLRTPLQPYGAYIVIVFISLLTLTNGYAVFFDFNVADFFAAYVTFIFVFVLYLGRRLYSYFIKGEKRWLTPLEEVSFEGLDEFEAEDASYPEVVPRNLAEKAWLIIV</sequence>
<dbReference type="Gene3D" id="1.20.1740.10">
    <property type="entry name" value="Amino acid/polyamine transporter I"/>
    <property type="match status" value="1"/>
</dbReference>
<dbReference type="Proteomes" id="UP000095085">
    <property type="component" value="Unassembled WGS sequence"/>
</dbReference>
<dbReference type="PANTHER" id="PTHR43341:SF36">
    <property type="entry name" value="PROLINE-SPECIFIC PERMEASE"/>
    <property type="match status" value="1"/>
</dbReference>
<dbReference type="GO" id="GO:0015171">
    <property type="term" value="F:amino acid transmembrane transporter activity"/>
    <property type="evidence" value="ECO:0007669"/>
    <property type="project" value="TreeGrafter"/>
</dbReference>
<dbReference type="PANTHER" id="PTHR43341">
    <property type="entry name" value="AMINO ACID PERMEASE"/>
    <property type="match status" value="1"/>
</dbReference>
<reference evidence="11" key="1">
    <citation type="submission" date="2016-05" db="EMBL/GenBank/DDBJ databases">
        <title>Comparative genomics of biotechnologically important yeasts.</title>
        <authorList>
            <consortium name="DOE Joint Genome Institute"/>
            <person name="Riley R."/>
            <person name="Haridas S."/>
            <person name="Wolfe K.H."/>
            <person name="Lopes M.R."/>
            <person name="Hittinger C.T."/>
            <person name="Goker M."/>
            <person name="Salamov A."/>
            <person name="Wisecaver J."/>
            <person name="Long T.M."/>
            <person name="Aerts A.L."/>
            <person name="Barry K."/>
            <person name="Choi C."/>
            <person name="Clum A."/>
            <person name="Coughlan A.Y."/>
            <person name="Deshpande S."/>
            <person name="Douglass A.P."/>
            <person name="Hanson S.J."/>
            <person name="Klenk H.-P."/>
            <person name="Labutti K."/>
            <person name="Lapidus A."/>
            <person name="Lindquist E."/>
            <person name="Lipzen A."/>
            <person name="Meier-Kolthoff J.P."/>
            <person name="Ohm R.A."/>
            <person name="Otillar R.P."/>
            <person name="Pangilinan J."/>
            <person name="Peng Y."/>
            <person name="Rokas A."/>
            <person name="Rosa C.A."/>
            <person name="Scheuner C."/>
            <person name="Sibirny A.A."/>
            <person name="Slot J.C."/>
            <person name="Stielow J.B."/>
            <person name="Sun H."/>
            <person name="Kurtzman C.P."/>
            <person name="Blackwell M."/>
            <person name="Grigoriev I.V."/>
            <person name="Jeffries T.W."/>
        </authorList>
    </citation>
    <scope>NUCLEOTIDE SEQUENCE [LARGE SCALE GENOMIC DNA]</scope>
    <source>
        <strain evidence="11">NRRL Y-1933</strain>
    </source>
</reference>
<dbReference type="PROSITE" id="PS00218">
    <property type="entry name" value="AMINO_ACID_PERMEASE_1"/>
    <property type="match status" value="1"/>
</dbReference>
<feature type="transmembrane region" description="Helical" evidence="8">
    <location>
        <begin position="138"/>
        <end position="160"/>
    </location>
</feature>
<keyword evidence="5" id="KW-0029">Amino-acid transport</keyword>
<feature type="transmembrane region" description="Helical" evidence="8">
    <location>
        <begin position="415"/>
        <end position="436"/>
    </location>
</feature>
<evidence type="ECO:0000256" key="7">
    <source>
        <dbReference type="ARBA" id="ARBA00023136"/>
    </source>
</evidence>
<feature type="transmembrane region" description="Helical" evidence="8">
    <location>
        <begin position="386"/>
        <end position="403"/>
    </location>
</feature>
<dbReference type="GeneID" id="30994886"/>
<keyword evidence="4 8" id="KW-0812">Transmembrane</keyword>
<dbReference type="OrthoDB" id="3900342at2759"/>
<feature type="transmembrane region" description="Helical" evidence="8">
    <location>
        <begin position="199"/>
        <end position="217"/>
    </location>
</feature>
<dbReference type="AlphaFoldDB" id="A0A1E4RPS8"/>
<accession>A0A1E4RPS8</accession>
<feature type="transmembrane region" description="Helical" evidence="8">
    <location>
        <begin position="490"/>
        <end position="509"/>
    </location>
</feature>
<feature type="transmembrane region" description="Helical" evidence="8">
    <location>
        <begin position="55"/>
        <end position="78"/>
    </location>
</feature>
<evidence type="ECO:0000313" key="11">
    <source>
        <dbReference type="Proteomes" id="UP000095085"/>
    </source>
</evidence>
<dbReference type="InterPro" id="IPR004840">
    <property type="entry name" value="Amino_acid_permease_CS"/>
</dbReference>
<gene>
    <name evidence="10" type="ORF">HYPBUDRAFT_151116</name>
</gene>
<feature type="transmembrane region" description="Helical" evidence="8">
    <location>
        <begin position="288"/>
        <end position="307"/>
    </location>
</feature>
<name>A0A1E4RPS8_9ASCO</name>
<comment type="similarity">
    <text evidence="2">Belongs to the amino acid-polyamine-organocation (APC) superfamily. YAT (TC 2.A.3.10) family.</text>
</comment>
<evidence type="ECO:0000313" key="10">
    <source>
        <dbReference type="EMBL" id="ODV69280.1"/>
    </source>
</evidence>
<dbReference type="STRING" id="984485.A0A1E4RPS8"/>
<feature type="transmembrane region" description="Helical" evidence="8">
    <location>
        <begin position="84"/>
        <end position="103"/>
    </location>
</feature>
<dbReference type="GO" id="GO:0016020">
    <property type="term" value="C:membrane"/>
    <property type="evidence" value="ECO:0007669"/>
    <property type="project" value="UniProtKB-SubCell"/>
</dbReference>
<comment type="subcellular location">
    <subcellularLocation>
        <location evidence="1">Membrane</location>
        <topology evidence="1">Multi-pass membrane protein</topology>
    </subcellularLocation>
</comment>
<feature type="transmembrane region" description="Helical" evidence="8">
    <location>
        <begin position="247"/>
        <end position="268"/>
    </location>
</feature>
<keyword evidence="11" id="KW-1185">Reference proteome</keyword>
<dbReference type="InterPro" id="IPR004841">
    <property type="entry name" value="AA-permease/SLC12A_dom"/>
</dbReference>
<evidence type="ECO:0000256" key="4">
    <source>
        <dbReference type="ARBA" id="ARBA00022692"/>
    </source>
</evidence>
<keyword evidence="3" id="KW-0813">Transport</keyword>
<dbReference type="EMBL" id="KV454538">
    <property type="protein sequence ID" value="ODV69280.1"/>
    <property type="molecule type" value="Genomic_DNA"/>
</dbReference>
<keyword evidence="7 8" id="KW-0472">Membrane</keyword>
<dbReference type="Pfam" id="PF00324">
    <property type="entry name" value="AA_permease"/>
    <property type="match status" value="1"/>
</dbReference>
<evidence type="ECO:0000259" key="9">
    <source>
        <dbReference type="Pfam" id="PF00324"/>
    </source>
</evidence>
<dbReference type="PIRSF" id="PIRSF006060">
    <property type="entry name" value="AA_transporter"/>
    <property type="match status" value="1"/>
</dbReference>
<evidence type="ECO:0000256" key="6">
    <source>
        <dbReference type="ARBA" id="ARBA00022989"/>
    </source>
</evidence>
<feature type="domain" description="Amino acid permease/ SLC12A" evidence="9">
    <location>
        <begin position="54"/>
        <end position="509"/>
    </location>
</feature>